<accession>A0A0G0JHC5</accession>
<reference evidence="1 2" key="1">
    <citation type="journal article" date="2015" name="Nature">
        <title>rRNA introns, odd ribosomes, and small enigmatic genomes across a large radiation of phyla.</title>
        <authorList>
            <person name="Brown C.T."/>
            <person name="Hug L.A."/>
            <person name="Thomas B.C."/>
            <person name="Sharon I."/>
            <person name="Castelle C.J."/>
            <person name="Singh A."/>
            <person name="Wilkins M.J."/>
            <person name="Williams K.H."/>
            <person name="Banfield J.F."/>
        </authorList>
    </citation>
    <scope>NUCLEOTIDE SEQUENCE [LARGE SCALE GENOMIC DNA]</scope>
</reference>
<dbReference type="Proteomes" id="UP000034849">
    <property type="component" value="Unassembled WGS sequence"/>
</dbReference>
<evidence type="ECO:0000313" key="2">
    <source>
        <dbReference type="Proteomes" id="UP000034849"/>
    </source>
</evidence>
<organism evidence="1 2">
    <name type="scientific">Candidatus Magasanikbacteria bacterium GW2011_GWC2_37_14</name>
    <dbReference type="NCBI Taxonomy" id="1619046"/>
    <lineage>
        <taxon>Bacteria</taxon>
        <taxon>Candidatus Magasanikiibacteriota</taxon>
    </lineage>
</organism>
<dbReference type="AlphaFoldDB" id="A0A0G0JHC5"/>
<proteinExistence type="predicted"/>
<comment type="caution">
    <text evidence="1">The sequence shown here is derived from an EMBL/GenBank/DDBJ whole genome shotgun (WGS) entry which is preliminary data.</text>
</comment>
<gene>
    <name evidence="1" type="ORF">US42_C0008G0032</name>
</gene>
<dbReference type="STRING" id="1619046.US42_C0008G0032"/>
<dbReference type="EMBL" id="LBSX01000008">
    <property type="protein sequence ID" value="KKQ27521.1"/>
    <property type="molecule type" value="Genomic_DNA"/>
</dbReference>
<name>A0A0G0JHC5_9BACT</name>
<sequence length="135" mass="15646">MQRFSGTFEELVAKLRAEVALSTNGQSLHLVGDGLLVYNDNLFGDGGHGWSVWFDRAKWAFCYEKKPKSELGCMGVNWGYMEGTHAMILGEILAKVKERWLKPIPRGKWYQRRKQYAWIYREDSWETIDSEHKGG</sequence>
<evidence type="ECO:0000313" key="1">
    <source>
        <dbReference type="EMBL" id="KKQ27521.1"/>
    </source>
</evidence>
<protein>
    <submittedName>
        <fullName evidence="1">Uncharacterized protein</fullName>
    </submittedName>
</protein>